<dbReference type="AlphaFoldDB" id="A0A6V8MSR4"/>
<dbReference type="Gene3D" id="3.10.350.10">
    <property type="entry name" value="LysM domain"/>
    <property type="match status" value="1"/>
</dbReference>
<dbReference type="PROSITE" id="PS51782">
    <property type="entry name" value="LYSM"/>
    <property type="match status" value="1"/>
</dbReference>
<feature type="compositionally biased region" description="Low complexity" evidence="1">
    <location>
        <begin position="52"/>
        <end position="66"/>
    </location>
</feature>
<feature type="region of interest" description="Disordered" evidence="1">
    <location>
        <begin position="47"/>
        <end position="69"/>
    </location>
</feature>
<dbReference type="Pfam" id="PF01476">
    <property type="entry name" value="LysM"/>
    <property type="match status" value="1"/>
</dbReference>
<feature type="domain" description="LysM" evidence="3">
    <location>
        <begin position="70"/>
        <end position="122"/>
    </location>
</feature>
<dbReference type="InterPro" id="IPR036779">
    <property type="entry name" value="LysM_dom_sf"/>
</dbReference>
<accession>A0A6V8MSR4</accession>
<dbReference type="Proteomes" id="UP000568888">
    <property type="component" value="Unassembled WGS sequence"/>
</dbReference>
<dbReference type="SMART" id="SM00257">
    <property type="entry name" value="LysM"/>
    <property type="match status" value="1"/>
</dbReference>
<evidence type="ECO:0000259" key="3">
    <source>
        <dbReference type="PROSITE" id="PS51782"/>
    </source>
</evidence>
<dbReference type="EMBL" id="BLXY01000001">
    <property type="protein sequence ID" value="GFO63082.1"/>
    <property type="molecule type" value="Genomic_DNA"/>
</dbReference>
<reference evidence="5" key="1">
    <citation type="submission" date="2020-06" db="EMBL/GenBank/DDBJ databases">
        <title>Draft genomic sequecing of Geomonas sp. Red736.</title>
        <authorList>
            <person name="Itoh H."/>
            <person name="Xu Z.X."/>
            <person name="Ushijima N."/>
            <person name="Masuda Y."/>
            <person name="Shiratori Y."/>
            <person name="Senoo K."/>
        </authorList>
    </citation>
    <scope>NUCLEOTIDE SEQUENCE [LARGE SCALE GENOMIC DNA]</scope>
    <source>
        <strain evidence="5">Red736</strain>
    </source>
</reference>
<feature type="chain" id="PRO_5027875793" evidence="2">
    <location>
        <begin position="27"/>
        <end position="521"/>
    </location>
</feature>
<evidence type="ECO:0000256" key="1">
    <source>
        <dbReference type="SAM" id="MobiDB-lite"/>
    </source>
</evidence>
<dbReference type="RefSeq" id="WP_183345704.1">
    <property type="nucleotide sequence ID" value="NZ_BLXY01000001.1"/>
</dbReference>
<dbReference type="InterPro" id="IPR018392">
    <property type="entry name" value="LysM"/>
</dbReference>
<proteinExistence type="predicted"/>
<sequence>MLVCLDKKQLGLALILLSAFPLTSYAIDKKFEIEPAALAKKYPMPPAPAPKAKPAAATKAKPAPKASGPVTYKVKQGDFLYRVLAREYGITGDRADAVARRVQAANHLTDIRKLRVGTTLLIPLDAAEHVAKAKPRRPVRIAAAKTGKTAPAEAKGATMMHFRAPAAQAPGAQAAAGNPQAVQDAAQVWPQLIPNAPSSKAQLDYLSSAFSLSLDPQRYPVLAAQDGGTILVDAGATLPPLVKSLLQEKNPQLSVVSERPDNPRAFYRALLNAARFYSFEEDFLVDFGTDCKVIVQADFKIEKNQDSLLRQDITLLKVPGKRPATPQALVRLLASHGFKLVETPSTAPIITGRPDDSVLYQIPEKDPRGIADALLEALGIRFQADRSIDLYADDNNGVRLEIPVYRYFEKNGKRYVLARFQGDPMGESLTNLLEGKGYQVIAVQDHDDLQSLSDKLLNRLDVAGRYGEQELWSLWEKGYGVRMPGVMLNDAKGGRIFITDRKVDPLVRELAKLNGYRQETR</sequence>
<evidence type="ECO:0000313" key="4">
    <source>
        <dbReference type="EMBL" id="GFO63082.1"/>
    </source>
</evidence>
<evidence type="ECO:0000313" key="5">
    <source>
        <dbReference type="Proteomes" id="UP000568888"/>
    </source>
</evidence>
<keyword evidence="2" id="KW-0732">Signal</keyword>
<evidence type="ECO:0000256" key="2">
    <source>
        <dbReference type="SAM" id="SignalP"/>
    </source>
</evidence>
<gene>
    <name evidence="4" type="ORF">GMPD_10010</name>
</gene>
<protein>
    <submittedName>
        <fullName evidence="4">Peptidoglycan-binding protein LysM</fullName>
    </submittedName>
</protein>
<dbReference type="CDD" id="cd00118">
    <property type="entry name" value="LysM"/>
    <property type="match status" value="1"/>
</dbReference>
<feature type="signal peptide" evidence="2">
    <location>
        <begin position="1"/>
        <end position="26"/>
    </location>
</feature>
<organism evidence="4 5">
    <name type="scientific">Geomonas paludis</name>
    <dbReference type="NCBI Taxonomy" id="2740185"/>
    <lineage>
        <taxon>Bacteria</taxon>
        <taxon>Pseudomonadati</taxon>
        <taxon>Thermodesulfobacteriota</taxon>
        <taxon>Desulfuromonadia</taxon>
        <taxon>Geobacterales</taxon>
        <taxon>Geobacteraceae</taxon>
        <taxon>Geomonas</taxon>
    </lineage>
</organism>
<name>A0A6V8MSR4_9BACT</name>
<comment type="caution">
    <text evidence="4">The sequence shown here is derived from an EMBL/GenBank/DDBJ whole genome shotgun (WGS) entry which is preliminary data.</text>
</comment>